<protein>
    <submittedName>
        <fullName evidence="1">Uncharacterized protein</fullName>
    </submittedName>
</protein>
<gene>
    <name evidence="1" type="ORF">KOSB73_380001</name>
</gene>
<evidence type="ECO:0000313" key="1">
    <source>
        <dbReference type="EMBL" id="SNU37429.1"/>
    </source>
</evidence>
<dbReference type="AlphaFoldDB" id="A0A285B8X2"/>
<proteinExistence type="predicted"/>
<dbReference type="RefSeq" id="WP_044348226.1">
    <property type="nucleotide sequence ID" value="NZ_CABHBS010000033.1"/>
</dbReference>
<accession>A0A285B8X2</accession>
<organism evidence="1 2">
    <name type="scientific">Klebsiella grimontii</name>
    <dbReference type="NCBI Taxonomy" id="2058152"/>
    <lineage>
        <taxon>Bacteria</taxon>
        <taxon>Pseudomonadati</taxon>
        <taxon>Pseudomonadota</taxon>
        <taxon>Gammaproteobacteria</taxon>
        <taxon>Enterobacterales</taxon>
        <taxon>Enterobacteriaceae</taxon>
        <taxon>Klebsiella/Raoultella group</taxon>
        <taxon>Klebsiella</taxon>
    </lineage>
</organism>
<dbReference type="Proteomes" id="UP000220639">
    <property type="component" value="Unassembled WGS sequence"/>
</dbReference>
<reference evidence="2" key="1">
    <citation type="submission" date="2017-08" db="EMBL/GenBank/DDBJ databases">
        <authorList>
            <person name="Brisse S."/>
        </authorList>
    </citation>
    <scope>NUCLEOTIDE SEQUENCE [LARGE SCALE GENOMIC DNA]</scope>
    <source>
        <strain evidence="2">06D021</strain>
    </source>
</reference>
<evidence type="ECO:0000313" key="2">
    <source>
        <dbReference type="Proteomes" id="UP000220639"/>
    </source>
</evidence>
<name>A0A285B8X2_9ENTR</name>
<dbReference type="EMBL" id="FZTC01000032">
    <property type="protein sequence ID" value="SNU37429.1"/>
    <property type="molecule type" value="Genomic_DNA"/>
</dbReference>
<sequence>MTKQILPAELAEIVTALLVKPELLGELDTRVAHQEFMKAIGCVVADFCGGVVNGVTDGDISRPYLSDVDCTPYLHIEADDRLPSPDHNVWANYHIEGWQEGDDMEAVSVPVSVKSQRAGIQGILSNAGLTQGIEQQLQLKMVDWRIAEDSEMLPDEDGRPYTATLHVANQTSLELVGETGEPCFGVLIEINHGVPALHLNVAGGDNLLHIHVAQGGLILTPDHSGVQIGCAVPDRYAYHDNASLLVRS</sequence>